<evidence type="ECO:0000256" key="8">
    <source>
        <dbReference type="ARBA" id="ARBA00064615"/>
    </source>
</evidence>
<dbReference type="RefSeq" id="XP_003286679.1">
    <property type="nucleotide sequence ID" value="XM_003286631.1"/>
</dbReference>
<dbReference type="FunFam" id="3.30.110.20:FF:000002">
    <property type="entry name" value="Ribonuclease P protein subunit p20"/>
    <property type="match status" value="1"/>
</dbReference>
<dbReference type="GO" id="GO:0008033">
    <property type="term" value="P:tRNA processing"/>
    <property type="evidence" value="ECO:0000318"/>
    <property type="project" value="GO_Central"/>
</dbReference>
<name>F0ZGX1_DICPU</name>
<dbReference type="InterPro" id="IPR014612">
    <property type="entry name" value="Pop7/Rpp20"/>
</dbReference>
<dbReference type="SUPFAM" id="SSF82704">
    <property type="entry name" value="AlbA-like"/>
    <property type="match status" value="1"/>
</dbReference>
<dbReference type="PANTHER" id="PTHR15314:SF1">
    <property type="entry name" value="RIBONUCLEASE P PROTEIN SUBUNIT P20"/>
    <property type="match status" value="1"/>
</dbReference>
<evidence type="ECO:0000256" key="4">
    <source>
        <dbReference type="ARBA" id="ARBA00022490"/>
    </source>
</evidence>
<comment type="similarity">
    <text evidence="3">Belongs to the histone-like Alba family.</text>
</comment>
<protein>
    <recommendedName>
        <fullName evidence="9">Ribonuclease P protein subunit p20</fullName>
    </recommendedName>
</protein>
<dbReference type="Pfam" id="PF01918">
    <property type="entry name" value="Alba"/>
    <property type="match status" value="1"/>
</dbReference>
<dbReference type="GeneID" id="10504073"/>
<dbReference type="InParanoid" id="F0ZGX1"/>
<dbReference type="OMA" id="ETEEDYN"/>
<evidence type="ECO:0000259" key="11">
    <source>
        <dbReference type="Pfam" id="PF01918"/>
    </source>
</evidence>
<dbReference type="AlphaFoldDB" id="F0ZGX1"/>
<dbReference type="GO" id="GO:0006364">
    <property type="term" value="P:rRNA processing"/>
    <property type="evidence" value="ECO:0007669"/>
    <property type="project" value="UniProtKB-KW"/>
</dbReference>
<feature type="region of interest" description="Disordered" evidence="10">
    <location>
        <begin position="177"/>
        <end position="207"/>
    </location>
</feature>
<proteinExistence type="inferred from homology"/>
<dbReference type="Gene3D" id="3.30.110.20">
    <property type="entry name" value="Alba-like domain"/>
    <property type="match status" value="1"/>
</dbReference>
<reference evidence="13" key="1">
    <citation type="journal article" date="2011" name="Genome Biol.">
        <title>Comparative genomics of the social amoebae Dictyostelium discoideum and Dictyostelium purpureum.</title>
        <authorList>
            <consortium name="US DOE Joint Genome Institute (JGI-PGF)"/>
            <person name="Sucgang R."/>
            <person name="Kuo A."/>
            <person name="Tian X."/>
            <person name="Salerno W."/>
            <person name="Parikh A."/>
            <person name="Feasley C.L."/>
            <person name="Dalin E."/>
            <person name="Tu H."/>
            <person name="Huang E."/>
            <person name="Barry K."/>
            <person name="Lindquist E."/>
            <person name="Shapiro H."/>
            <person name="Bruce D."/>
            <person name="Schmutz J."/>
            <person name="Salamov A."/>
            <person name="Fey P."/>
            <person name="Gaudet P."/>
            <person name="Anjard C."/>
            <person name="Babu M.M."/>
            <person name="Basu S."/>
            <person name="Bushmanova Y."/>
            <person name="van der Wel H."/>
            <person name="Katoh-Kurasawa M."/>
            <person name="Dinh C."/>
            <person name="Coutinho P.M."/>
            <person name="Saito T."/>
            <person name="Elias M."/>
            <person name="Schaap P."/>
            <person name="Kay R.R."/>
            <person name="Henrissat B."/>
            <person name="Eichinger L."/>
            <person name="Rivero F."/>
            <person name="Putnam N.H."/>
            <person name="West C.M."/>
            <person name="Loomis W.F."/>
            <person name="Chisholm R.L."/>
            <person name="Shaulsky G."/>
            <person name="Strassmann J.E."/>
            <person name="Queller D.C."/>
            <person name="Kuspa A."/>
            <person name="Grigoriev I.V."/>
        </authorList>
    </citation>
    <scope>NUCLEOTIDE SEQUENCE [LARGE SCALE GENOMIC DNA]</scope>
    <source>
        <strain evidence="13">QSDP1</strain>
    </source>
</reference>
<dbReference type="KEGG" id="dpp:DICPUDRAFT_77539"/>
<dbReference type="GO" id="GO:0005655">
    <property type="term" value="C:nucleolar ribonuclease P complex"/>
    <property type="evidence" value="ECO:0007669"/>
    <property type="project" value="InterPro"/>
</dbReference>
<evidence type="ECO:0000256" key="9">
    <source>
        <dbReference type="ARBA" id="ARBA00068472"/>
    </source>
</evidence>
<dbReference type="Proteomes" id="UP000001064">
    <property type="component" value="Unassembled WGS sequence"/>
</dbReference>
<dbReference type="OrthoDB" id="416729at2759"/>
<accession>F0ZGX1</accession>
<comment type="subunit">
    <text evidence="8">Component of nuclear RNase P and RNase MRP complexes. RNase P consists of a catalytic RNA moiety and 10 different protein chains; POP1, POP4, POP5, POP7, RPP14, RPP21, RPP25, RPP30, RPP38 and RPP40. Within the RNase P complex, POP1, POP7 and RPP25 form the 'finger' subcomplex, POP5, RPP14, RPP40 and homodimeric RPP30 form the 'palm' subcomplex, and RPP21, POP4 and RPP38 form the 'wrist' subcomplex. All subunits of the RNase P complex interact with the catalytic RNA. Several subunits of RNase P are also part of the RNase MRP complex. RNase MRP consists of a catalytic RNA moiety and about 8 protein subunits; POP1, POP7, RPP25, RPP30, RPP38, RPP40 and possibly also POP4 and POP5. Interacts with SMN1. POP7 forms a heterodimer with RPP25 that binds to the P3 stem loop of the catalytic RNA.</text>
</comment>
<dbReference type="EMBL" id="GL871016">
    <property type="protein sequence ID" value="EGC36808.1"/>
    <property type="molecule type" value="Genomic_DNA"/>
</dbReference>
<evidence type="ECO:0000256" key="1">
    <source>
        <dbReference type="ARBA" id="ARBA00004463"/>
    </source>
</evidence>
<keyword evidence="7" id="KW-0539">Nucleus</keyword>
<keyword evidence="6" id="KW-0819">tRNA processing</keyword>
<keyword evidence="13" id="KW-1185">Reference proteome</keyword>
<feature type="compositionally biased region" description="Low complexity" evidence="10">
    <location>
        <begin position="191"/>
        <end position="207"/>
    </location>
</feature>
<keyword evidence="4" id="KW-0963">Cytoplasm</keyword>
<feature type="compositionally biased region" description="Acidic residues" evidence="10">
    <location>
        <begin position="1"/>
        <end position="28"/>
    </location>
</feature>
<evidence type="ECO:0000256" key="3">
    <source>
        <dbReference type="ARBA" id="ARBA00008018"/>
    </source>
</evidence>
<evidence type="ECO:0000256" key="10">
    <source>
        <dbReference type="SAM" id="MobiDB-lite"/>
    </source>
</evidence>
<evidence type="ECO:0000256" key="2">
    <source>
        <dbReference type="ARBA" id="ARBA00004604"/>
    </source>
</evidence>
<comment type="subcellular location">
    <subcellularLocation>
        <location evidence="1">Cytoplasmic granule</location>
    </subcellularLocation>
    <subcellularLocation>
        <location evidence="2">Nucleus</location>
        <location evidence="2">Nucleolus</location>
    </subcellularLocation>
</comment>
<evidence type="ECO:0000313" key="13">
    <source>
        <dbReference type="Proteomes" id="UP000001064"/>
    </source>
</evidence>
<evidence type="ECO:0000313" key="12">
    <source>
        <dbReference type="EMBL" id="EGC36808.1"/>
    </source>
</evidence>
<sequence length="207" mass="23928">MSDTEFVEDNQMEDNEDDLNSEDLEEAEERERNYEQYLLLNDPSKYTYLRRVVQRPQTKKNEIYLSNNGKFLYYIKRAKKLLIDEKEKEIIIHGLGAAIPLAVNLSLQLQKDIQDLVLSPTTSSEEIIDQYDPLTDDLEPVLKIRHASAIHIKIINKTEDPIPSESFNKTITFKSNKSKSKINNRIDKKSTTTTTTKTTTTTTDNNK</sequence>
<dbReference type="GO" id="GO:0003676">
    <property type="term" value="F:nucleic acid binding"/>
    <property type="evidence" value="ECO:0007669"/>
    <property type="project" value="InterPro"/>
</dbReference>
<organism evidence="12 13">
    <name type="scientific">Dictyostelium purpureum</name>
    <name type="common">Slime mold</name>
    <dbReference type="NCBI Taxonomy" id="5786"/>
    <lineage>
        <taxon>Eukaryota</taxon>
        <taxon>Amoebozoa</taxon>
        <taxon>Evosea</taxon>
        <taxon>Eumycetozoa</taxon>
        <taxon>Dictyostelia</taxon>
        <taxon>Dictyosteliales</taxon>
        <taxon>Dictyosteliaceae</taxon>
        <taxon>Dictyostelium</taxon>
    </lineage>
</organism>
<dbReference type="InterPro" id="IPR036882">
    <property type="entry name" value="Alba-like_dom_sf"/>
</dbReference>
<dbReference type="eggNOG" id="ENOG502RHH8">
    <property type="taxonomic scope" value="Eukaryota"/>
</dbReference>
<dbReference type="GO" id="GO:0000172">
    <property type="term" value="C:ribonuclease MRP complex"/>
    <property type="evidence" value="ECO:0007669"/>
    <property type="project" value="InterPro"/>
</dbReference>
<evidence type="ECO:0000256" key="5">
    <source>
        <dbReference type="ARBA" id="ARBA00022552"/>
    </source>
</evidence>
<evidence type="ECO:0000256" key="7">
    <source>
        <dbReference type="ARBA" id="ARBA00023242"/>
    </source>
</evidence>
<keyword evidence="5" id="KW-0698">rRNA processing</keyword>
<dbReference type="STRING" id="5786.F0ZGX1"/>
<dbReference type="InterPro" id="IPR002775">
    <property type="entry name" value="DNA/RNA-bd_Alba-like"/>
</dbReference>
<dbReference type="PANTHER" id="PTHR15314">
    <property type="entry name" value="RIBONUCLEASE P PROTEIN SUBUNIT P20"/>
    <property type="match status" value="1"/>
</dbReference>
<dbReference type="GO" id="GO:0005634">
    <property type="term" value="C:nucleus"/>
    <property type="evidence" value="ECO:0000318"/>
    <property type="project" value="GO_Central"/>
</dbReference>
<dbReference type="GO" id="GO:0004526">
    <property type="term" value="F:ribonuclease P activity"/>
    <property type="evidence" value="ECO:0007669"/>
    <property type="project" value="EnsemblProtists"/>
</dbReference>
<dbReference type="VEuPathDB" id="AmoebaDB:DICPUDRAFT_77539"/>
<dbReference type="FunCoup" id="F0ZGX1">
    <property type="interactions" value="60"/>
</dbReference>
<feature type="region of interest" description="Disordered" evidence="10">
    <location>
        <begin position="1"/>
        <end position="31"/>
    </location>
</feature>
<feature type="domain" description="DNA/RNA-binding protein Alba-like" evidence="11">
    <location>
        <begin position="61"/>
        <end position="113"/>
    </location>
</feature>
<evidence type="ECO:0000256" key="6">
    <source>
        <dbReference type="ARBA" id="ARBA00022694"/>
    </source>
</evidence>
<gene>
    <name evidence="12" type="ORF">DICPUDRAFT_77539</name>
</gene>
<dbReference type="GO" id="GO:0001682">
    <property type="term" value="P:tRNA 5'-leader removal"/>
    <property type="evidence" value="ECO:0007669"/>
    <property type="project" value="InterPro"/>
</dbReference>